<evidence type="ECO:0000313" key="3">
    <source>
        <dbReference type="Proteomes" id="UP000094009"/>
    </source>
</evidence>
<proteinExistence type="predicted"/>
<dbReference type="RefSeq" id="WP_064782244.1">
    <property type="nucleotide sequence ID" value="NZ_JPVZ01000011.1"/>
</dbReference>
<sequence length="382" mass="43455">MTQITEPGMEYDSLHNTLPDFDPFEMPEAEPIPLPDNAYGDGVYFGLAEDVYHAQPRLSASGIKATQASIEDFWHDSWMNPLPDREEKDSLTLGNAYHARILEGREALDRQFAPFLNKGDYPGALETVSDLKVRLACLGLKVGGNKPDLIERLKAADPDAVIWDDVVSEYAKKHAGKMFLHADQLQRIEYAAAFIEKHPTLGKAFRGGHPEVTILWTDRETGVRMKSRIDYLKPRAIIDLKSFANKSMKNIERAITGEIANYRYFIQAAVYCEALDQAKELVKAGKVIGDVDQDWLKHCCATPEHQFMFVFQKSTKAPLVRARIIPRDRMLIESGRSAMKIGMRQFREFYDRFGDQGEPWIDIEAMQPVNVEDDEIPIWAFE</sequence>
<dbReference type="InterPro" id="IPR024432">
    <property type="entry name" value="Put_RecE_PDDEXK-like_dom"/>
</dbReference>
<evidence type="ECO:0000259" key="1">
    <source>
        <dbReference type="PROSITE" id="PS50800"/>
    </source>
</evidence>
<evidence type="ECO:0000313" key="2">
    <source>
        <dbReference type="EMBL" id="OAZ08082.1"/>
    </source>
</evidence>
<dbReference type="InterPro" id="IPR036361">
    <property type="entry name" value="SAP_dom_sf"/>
</dbReference>
<gene>
    <name evidence="2" type="ORF">TH4_18710</name>
</gene>
<dbReference type="EMBL" id="JPVZ01000011">
    <property type="protein sequence ID" value="OAZ08082.1"/>
    <property type="molecule type" value="Genomic_DNA"/>
</dbReference>
<dbReference type="SUPFAM" id="SSF68906">
    <property type="entry name" value="SAP domain"/>
    <property type="match status" value="1"/>
</dbReference>
<dbReference type="AlphaFoldDB" id="A0A853KWC9"/>
<dbReference type="InterPro" id="IPR003034">
    <property type="entry name" value="SAP_dom"/>
</dbReference>
<dbReference type="Gene3D" id="1.10.720.30">
    <property type="entry name" value="SAP domain"/>
    <property type="match status" value="1"/>
</dbReference>
<comment type="caution">
    <text evidence="2">The sequence shown here is derived from an EMBL/GenBank/DDBJ whole genome shotgun (WGS) entry which is preliminary data.</text>
</comment>
<dbReference type="InterPro" id="IPR011604">
    <property type="entry name" value="PDDEXK-like_dom_sf"/>
</dbReference>
<protein>
    <recommendedName>
        <fullName evidence="1">SAP domain-containing protein</fullName>
    </recommendedName>
</protein>
<dbReference type="Proteomes" id="UP000094009">
    <property type="component" value="Unassembled WGS sequence"/>
</dbReference>
<dbReference type="PROSITE" id="PS50800">
    <property type="entry name" value="SAP"/>
    <property type="match status" value="1"/>
</dbReference>
<organism evidence="2 3">
    <name type="scientific">Thalassospira tepidiphila MCCC 1A03514</name>
    <dbReference type="NCBI Taxonomy" id="1177930"/>
    <lineage>
        <taxon>Bacteria</taxon>
        <taxon>Pseudomonadati</taxon>
        <taxon>Pseudomonadota</taxon>
        <taxon>Alphaproteobacteria</taxon>
        <taxon>Rhodospirillales</taxon>
        <taxon>Thalassospiraceae</taxon>
        <taxon>Thalassospira</taxon>
    </lineage>
</organism>
<name>A0A853KWC9_9PROT</name>
<dbReference type="Gene3D" id="3.90.320.10">
    <property type="match status" value="1"/>
</dbReference>
<dbReference type="Pfam" id="PF12684">
    <property type="entry name" value="DUF3799"/>
    <property type="match status" value="1"/>
</dbReference>
<reference evidence="2 3" key="1">
    <citation type="submission" date="2014-07" db="EMBL/GenBank/DDBJ databases">
        <title>Draft genome sequence of Thalassospira tepidiphila 1-1B.</title>
        <authorList>
            <person name="Lai Q."/>
            <person name="Shao Z."/>
        </authorList>
    </citation>
    <scope>NUCLEOTIDE SEQUENCE [LARGE SCALE GENOMIC DNA]</scope>
    <source>
        <strain evidence="2 3">MCCC 1A03514</strain>
    </source>
</reference>
<feature type="domain" description="SAP" evidence="1">
    <location>
        <begin position="123"/>
        <end position="157"/>
    </location>
</feature>
<accession>A0A853KWC9</accession>